<proteinExistence type="predicted"/>
<reference evidence="5 6" key="1">
    <citation type="journal article" date="2016" name="Mol. Biol. Evol.">
        <title>Comparative Genomics of Early-Diverging Mushroom-Forming Fungi Provides Insights into the Origins of Lignocellulose Decay Capabilities.</title>
        <authorList>
            <person name="Nagy L.G."/>
            <person name="Riley R."/>
            <person name="Tritt A."/>
            <person name="Adam C."/>
            <person name="Daum C."/>
            <person name="Floudas D."/>
            <person name="Sun H."/>
            <person name="Yadav J.S."/>
            <person name="Pangilinan J."/>
            <person name="Larsson K.H."/>
            <person name="Matsuura K."/>
            <person name="Barry K."/>
            <person name="Labutti K."/>
            <person name="Kuo R."/>
            <person name="Ohm R.A."/>
            <person name="Bhattacharya S.S."/>
            <person name="Shirouzu T."/>
            <person name="Yoshinaga Y."/>
            <person name="Martin F.M."/>
            <person name="Grigoriev I.V."/>
            <person name="Hibbett D.S."/>
        </authorList>
    </citation>
    <scope>NUCLEOTIDE SEQUENCE [LARGE SCALE GENOMIC DNA]</scope>
    <source>
        <strain evidence="5 6">93-53</strain>
    </source>
</reference>
<evidence type="ECO:0000313" key="5">
    <source>
        <dbReference type="EMBL" id="KZT06958.1"/>
    </source>
</evidence>
<protein>
    <recommendedName>
        <fullName evidence="4">DNA endonuclease activator Ctp1 C-terminal domain-containing protein</fullName>
    </recommendedName>
</protein>
<accession>A0A165EFM8</accession>
<sequence>MCNTKVEFQFGKAMWSKESRKHLHAGSCEYCRDFYEGLNPMPPSLCICYGTHPYPHLLSTNDEHQKVIEEHKHESSPHHQWWEWLLNPPGYFEIGFPVTQEAAEINS</sequence>
<dbReference type="RefSeq" id="XP_040764698.1">
    <property type="nucleotide sequence ID" value="XM_040912493.1"/>
</dbReference>
<dbReference type="InParanoid" id="A0A165EFM8"/>
<dbReference type="EMBL" id="KV427621">
    <property type="protein sequence ID" value="KZT06958.1"/>
    <property type="molecule type" value="Genomic_DNA"/>
</dbReference>
<organism evidence="5 6">
    <name type="scientific">Laetiporus sulphureus 93-53</name>
    <dbReference type="NCBI Taxonomy" id="1314785"/>
    <lineage>
        <taxon>Eukaryota</taxon>
        <taxon>Fungi</taxon>
        <taxon>Dikarya</taxon>
        <taxon>Basidiomycota</taxon>
        <taxon>Agaricomycotina</taxon>
        <taxon>Agaricomycetes</taxon>
        <taxon>Polyporales</taxon>
        <taxon>Laetiporus</taxon>
    </lineage>
</organism>
<evidence type="ECO:0000256" key="1">
    <source>
        <dbReference type="ARBA" id="ARBA00004123"/>
    </source>
</evidence>
<dbReference type="OrthoDB" id="5801062at2759"/>
<dbReference type="InterPro" id="IPR013882">
    <property type="entry name" value="Ctp1_C"/>
</dbReference>
<dbReference type="GO" id="GO:0006281">
    <property type="term" value="P:DNA repair"/>
    <property type="evidence" value="ECO:0007669"/>
    <property type="project" value="InterPro"/>
</dbReference>
<keyword evidence="2" id="KW-0227">DNA damage</keyword>
<dbReference type="GeneID" id="63829521"/>
<evidence type="ECO:0000259" key="4">
    <source>
        <dbReference type="Pfam" id="PF08573"/>
    </source>
</evidence>
<dbReference type="Proteomes" id="UP000076871">
    <property type="component" value="Unassembled WGS sequence"/>
</dbReference>
<evidence type="ECO:0000256" key="3">
    <source>
        <dbReference type="ARBA" id="ARBA00023242"/>
    </source>
</evidence>
<evidence type="ECO:0000256" key="2">
    <source>
        <dbReference type="ARBA" id="ARBA00022763"/>
    </source>
</evidence>
<comment type="subcellular location">
    <subcellularLocation>
        <location evidence="1">Nucleus</location>
    </subcellularLocation>
</comment>
<dbReference type="Pfam" id="PF08573">
    <property type="entry name" value="SAE2"/>
    <property type="match status" value="1"/>
</dbReference>
<gene>
    <name evidence="5" type="ORF">LAESUDRAFT_758778</name>
</gene>
<keyword evidence="3" id="KW-0539">Nucleus</keyword>
<dbReference type="AlphaFoldDB" id="A0A165EFM8"/>
<feature type="domain" description="DNA endonuclease activator Ctp1 C-terminal" evidence="4">
    <location>
        <begin position="61"/>
        <end position="101"/>
    </location>
</feature>
<evidence type="ECO:0000313" key="6">
    <source>
        <dbReference type="Proteomes" id="UP000076871"/>
    </source>
</evidence>
<keyword evidence="6" id="KW-1185">Reference proteome</keyword>
<dbReference type="GO" id="GO:0005634">
    <property type="term" value="C:nucleus"/>
    <property type="evidence" value="ECO:0007669"/>
    <property type="project" value="UniProtKB-SubCell"/>
</dbReference>
<dbReference type="STRING" id="1314785.A0A165EFM8"/>
<name>A0A165EFM8_9APHY</name>